<gene>
    <name evidence="4" type="ORF">FHS82_002933</name>
</gene>
<comment type="caution">
    <text evidence="4">The sequence shown here is derived from an EMBL/GenBank/DDBJ whole genome shotgun (WGS) entry which is preliminary data.</text>
</comment>
<dbReference type="PANTHER" id="PTHR40252:SF2">
    <property type="entry name" value="BLR0328 PROTEIN"/>
    <property type="match status" value="1"/>
</dbReference>
<evidence type="ECO:0000256" key="1">
    <source>
        <dbReference type="SAM" id="MobiDB-lite"/>
    </source>
</evidence>
<keyword evidence="5" id="KW-1185">Reference proteome</keyword>
<dbReference type="PANTHER" id="PTHR40252">
    <property type="entry name" value="BLR0328 PROTEIN"/>
    <property type="match status" value="1"/>
</dbReference>
<feature type="region of interest" description="Disordered" evidence="1">
    <location>
        <begin position="1"/>
        <end position="27"/>
    </location>
</feature>
<evidence type="ECO:0000313" key="4">
    <source>
        <dbReference type="EMBL" id="NIJ59078.1"/>
    </source>
</evidence>
<evidence type="ECO:0000259" key="2">
    <source>
        <dbReference type="SMART" id="SM00897"/>
    </source>
</evidence>
<organism evidence="4 5">
    <name type="scientific">Pseudochelatococcus lubricantis</name>
    <dbReference type="NCBI Taxonomy" id="1538102"/>
    <lineage>
        <taxon>Bacteria</taxon>
        <taxon>Pseudomonadati</taxon>
        <taxon>Pseudomonadota</taxon>
        <taxon>Alphaproteobacteria</taxon>
        <taxon>Hyphomicrobiales</taxon>
        <taxon>Chelatococcaceae</taxon>
        <taxon>Pseudochelatococcus</taxon>
    </lineage>
</organism>
<dbReference type="RefSeq" id="WP_166954100.1">
    <property type="nucleotide sequence ID" value="NZ_JAASQI010000007.1"/>
</dbReference>
<evidence type="ECO:0000259" key="3">
    <source>
        <dbReference type="SMART" id="SM01204"/>
    </source>
</evidence>
<dbReference type="SMART" id="SM01204">
    <property type="entry name" value="FIST_C"/>
    <property type="match status" value="1"/>
</dbReference>
<dbReference type="InterPro" id="IPR013702">
    <property type="entry name" value="FIST_domain_N"/>
</dbReference>
<dbReference type="InterPro" id="IPR019494">
    <property type="entry name" value="FIST_C"/>
</dbReference>
<evidence type="ECO:0008006" key="6">
    <source>
        <dbReference type="Google" id="ProtNLM"/>
    </source>
</evidence>
<proteinExistence type="predicted"/>
<sequence length="391" mass="42202">MTMAGRHTDARAPIVRRASVPARGPRPAEELAEELGPGPFALVMLFASPEADLVRLAGQAARIFTGARLVGCTTAGEISRAGYDEDTIVAVALPASHFGAETLTIPDLSRLEPRDLTTAVVRAREALAQDHPAFAHEFAMLLVDGLSVKEDELASALATGLGSMPLFGGSAGDGTRFRQTLIMDGDRLLRNAAVLSFVRSACPVRIFNLDHLVPTAKRMVVTLAEPRRRIVRRINDEPAAREYARLLGKDGQQLTPFTFAAHPLAVRMGGRHHVRAIQQVAPNGDLLFFCAIDEGVVLTVAEPQDLALHLERELDRLGDPAQPAAILAFDCILRRLEAQEKQLTGRVSDILRRHGVTGFSTYGEQLGAMHVNHTMTGIAFYPPGTALPEDG</sequence>
<dbReference type="Proteomes" id="UP001429580">
    <property type="component" value="Unassembled WGS sequence"/>
</dbReference>
<dbReference type="Pfam" id="PF08495">
    <property type="entry name" value="FIST"/>
    <property type="match status" value="1"/>
</dbReference>
<dbReference type="SMART" id="SM00897">
    <property type="entry name" value="FIST"/>
    <property type="match status" value="1"/>
</dbReference>
<feature type="domain" description="FIST C-domain" evidence="3">
    <location>
        <begin position="239"/>
        <end position="368"/>
    </location>
</feature>
<dbReference type="EMBL" id="JAASQI010000007">
    <property type="protein sequence ID" value="NIJ59078.1"/>
    <property type="molecule type" value="Genomic_DNA"/>
</dbReference>
<accession>A0ABX0V1R8</accession>
<evidence type="ECO:0000313" key="5">
    <source>
        <dbReference type="Proteomes" id="UP001429580"/>
    </source>
</evidence>
<protein>
    <recommendedName>
        <fullName evidence="6">GfdT protein</fullName>
    </recommendedName>
</protein>
<reference evidence="4 5" key="1">
    <citation type="submission" date="2020-03" db="EMBL/GenBank/DDBJ databases">
        <title>Genomic Encyclopedia of Type Strains, Phase IV (KMG-IV): sequencing the most valuable type-strain genomes for metagenomic binning, comparative biology and taxonomic classification.</title>
        <authorList>
            <person name="Goeker M."/>
        </authorList>
    </citation>
    <scope>NUCLEOTIDE SEQUENCE [LARGE SCALE GENOMIC DNA]</scope>
    <source>
        <strain evidence="4 5">DSM 103870</strain>
    </source>
</reference>
<name>A0ABX0V1R8_9HYPH</name>
<dbReference type="Pfam" id="PF10442">
    <property type="entry name" value="FIST_C"/>
    <property type="match status" value="1"/>
</dbReference>
<feature type="compositionally biased region" description="Basic and acidic residues" evidence="1">
    <location>
        <begin position="1"/>
        <end position="10"/>
    </location>
</feature>
<feature type="domain" description="FIST" evidence="2">
    <location>
        <begin position="38"/>
        <end position="238"/>
    </location>
</feature>